<sequence length="99" mass="10742">MRKPHFGLLSHPAGLAFASSRPGPRLAATQASQRVGTSDPGRKRSRAMGDRLLHQSCVNGTEFLGRDLDLFAVVTHEPIDFAFHIGRLRVDACGDTLGF</sequence>
<dbReference type="AlphaFoldDB" id="A0A5C6DWE4"/>
<evidence type="ECO:0000313" key="3">
    <source>
        <dbReference type="Proteomes" id="UP000319143"/>
    </source>
</evidence>
<organism evidence="2 3">
    <name type="scientific">Novipirellula artificiosorum</name>
    <dbReference type="NCBI Taxonomy" id="2528016"/>
    <lineage>
        <taxon>Bacteria</taxon>
        <taxon>Pseudomonadati</taxon>
        <taxon>Planctomycetota</taxon>
        <taxon>Planctomycetia</taxon>
        <taxon>Pirellulales</taxon>
        <taxon>Pirellulaceae</taxon>
        <taxon>Novipirellula</taxon>
    </lineage>
</organism>
<comment type="caution">
    <text evidence="2">The sequence shown here is derived from an EMBL/GenBank/DDBJ whole genome shotgun (WGS) entry which is preliminary data.</text>
</comment>
<reference evidence="2 3" key="1">
    <citation type="submission" date="2019-02" db="EMBL/GenBank/DDBJ databases">
        <title>Deep-cultivation of Planctomycetes and their phenomic and genomic characterization uncovers novel biology.</title>
        <authorList>
            <person name="Wiegand S."/>
            <person name="Jogler M."/>
            <person name="Boedeker C."/>
            <person name="Pinto D."/>
            <person name="Vollmers J."/>
            <person name="Rivas-Marin E."/>
            <person name="Kohn T."/>
            <person name="Peeters S.H."/>
            <person name="Heuer A."/>
            <person name="Rast P."/>
            <person name="Oberbeckmann S."/>
            <person name="Bunk B."/>
            <person name="Jeske O."/>
            <person name="Meyerdierks A."/>
            <person name="Storesund J.E."/>
            <person name="Kallscheuer N."/>
            <person name="Luecker S."/>
            <person name="Lage O.M."/>
            <person name="Pohl T."/>
            <person name="Merkel B.J."/>
            <person name="Hornburger P."/>
            <person name="Mueller R.-W."/>
            <person name="Bruemmer F."/>
            <person name="Labrenz M."/>
            <person name="Spormann A.M."/>
            <person name="Op Den Camp H."/>
            <person name="Overmann J."/>
            <person name="Amann R."/>
            <person name="Jetten M.S.M."/>
            <person name="Mascher T."/>
            <person name="Medema M.H."/>
            <person name="Devos D.P."/>
            <person name="Kaster A.-K."/>
            <person name="Ovreas L."/>
            <person name="Rohde M."/>
            <person name="Galperin M.Y."/>
            <person name="Jogler C."/>
        </authorList>
    </citation>
    <scope>NUCLEOTIDE SEQUENCE [LARGE SCALE GENOMIC DNA]</scope>
    <source>
        <strain evidence="2 3">Poly41</strain>
    </source>
</reference>
<keyword evidence="3" id="KW-1185">Reference proteome</keyword>
<protein>
    <submittedName>
        <fullName evidence="2">Uncharacterized protein</fullName>
    </submittedName>
</protein>
<gene>
    <name evidence="2" type="ORF">Poly41_18230</name>
</gene>
<dbReference type="EMBL" id="SJPV01000002">
    <property type="protein sequence ID" value="TWU40988.1"/>
    <property type="molecule type" value="Genomic_DNA"/>
</dbReference>
<dbReference type="Proteomes" id="UP000319143">
    <property type="component" value="Unassembled WGS sequence"/>
</dbReference>
<proteinExistence type="predicted"/>
<evidence type="ECO:0000313" key="2">
    <source>
        <dbReference type="EMBL" id="TWU40988.1"/>
    </source>
</evidence>
<feature type="region of interest" description="Disordered" evidence="1">
    <location>
        <begin position="17"/>
        <end position="47"/>
    </location>
</feature>
<accession>A0A5C6DWE4</accession>
<evidence type="ECO:0000256" key="1">
    <source>
        <dbReference type="SAM" id="MobiDB-lite"/>
    </source>
</evidence>
<name>A0A5C6DWE4_9BACT</name>